<feature type="domain" description="Stress-response A/B barrel" evidence="1">
    <location>
        <begin position="2"/>
        <end position="98"/>
    </location>
</feature>
<accession>A0A5C5X419</accession>
<dbReference type="OrthoDB" id="8114960at2"/>
<dbReference type="Pfam" id="PF07876">
    <property type="entry name" value="Dabb"/>
    <property type="match status" value="1"/>
</dbReference>
<sequence>MIVHNVYFTLNDPSESAKDHMVQECNKYLKNHPGVTFFAAGKCEEELARPVNDRMYHVALHVVFDTRQAHDDYQVAEAHLRFIDDNKASWKQVRVFDSNC</sequence>
<dbReference type="Proteomes" id="UP000317243">
    <property type="component" value="Unassembled WGS sequence"/>
</dbReference>
<dbReference type="SUPFAM" id="SSF54909">
    <property type="entry name" value="Dimeric alpha+beta barrel"/>
    <property type="match status" value="1"/>
</dbReference>
<dbReference type="InterPro" id="IPR011008">
    <property type="entry name" value="Dimeric_a/b-barrel"/>
</dbReference>
<evidence type="ECO:0000313" key="2">
    <source>
        <dbReference type="EMBL" id="TWT57867.1"/>
    </source>
</evidence>
<dbReference type="PROSITE" id="PS51502">
    <property type="entry name" value="S_R_A_B_BARREL"/>
    <property type="match status" value="1"/>
</dbReference>
<evidence type="ECO:0000259" key="1">
    <source>
        <dbReference type="PROSITE" id="PS51502"/>
    </source>
</evidence>
<evidence type="ECO:0000313" key="3">
    <source>
        <dbReference type="Proteomes" id="UP000317243"/>
    </source>
</evidence>
<dbReference type="EMBL" id="SIHI01000001">
    <property type="protein sequence ID" value="TWT57867.1"/>
    <property type="molecule type" value="Genomic_DNA"/>
</dbReference>
<dbReference type="InterPro" id="IPR013097">
    <property type="entry name" value="Dabb"/>
</dbReference>
<reference evidence="2 3" key="1">
    <citation type="submission" date="2019-02" db="EMBL/GenBank/DDBJ databases">
        <title>Deep-cultivation of Planctomycetes and their phenomic and genomic characterization uncovers novel biology.</title>
        <authorList>
            <person name="Wiegand S."/>
            <person name="Jogler M."/>
            <person name="Boedeker C."/>
            <person name="Pinto D."/>
            <person name="Vollmers J."/>
            <person name="Rivas-Marin E."/>
            <person name="Kohn T."/>
            <person name="Peeters S.H."/>
            <person name="Heuer A."/>
            <person name="Rast P."/>
            <person name="Oberbeckmann S."/>
            <person name="Bunk B."/>
            <person name="Jeske O."/>
            <person name="Meyerdierks A."/>
            <person name="Storesund J.E."/>
            <person name="Kallscheuer N."/>
            <person name="Luecker S."/>
            <person name="Lage O.M."/>
            <person name="Pohl T."/>
            <person name="Merkel B.J."/>
            <person name="Hornburger P."/>
            <person name="Mueller R.-W."/>
            <person name="Bruemmer F."/>
            <person name="Labrenz M."/>
            <person name="Spormann A.M."/>
            <person name="Op Den Camp H."/>
            <person name="Overmann J."/>
            <person name="Amann R."/>
            <person name="Jetten M.S.M."/>
            <person name="Mascher T."/>
            <person name="Medema M.H."/>
            <person name="Devos D.P."/>
            <person name="Kaster A.-K."/>
            <person name="Ovreas L."/>
            <person name="Rohde M."/>
            <person name="Galperin M.Y."/>
            <person name="Jogler C."/>
        </authorList>
    </citation>
    <scope>NUCLEOTIDE SEQUENCE [LARGE SCALE GENOMIC DNA]</scope>
    <source>
        <strain evidence="2 3">KOR42</strain>
    </source>
</reference>
<keyword evidence="3" id="KW-1185">Reference proteome</keyword>
<name>A0A5C5X419_9PLAN</name>
<proteinExistence type="predicted"/>
<dbReference type="AlphaFoldDB" id="A0A5C5X419"/>
<dbReference type="RefSeq" id="WP_146507877.1">
    <property type="nucleotide sequence ID" value="NZ_SIHI01000001.1"/>
</dbReference>
<dbReference type="Gene3D" id="3.30.70.100">
    <property type="match status" value="1"/>
</dbReference>
<gene>
    <name evidence="2" type="ORF">KOR42_12340</name>
</gene>
<protein>
    <submittedName>
        <fullName evidence="2">Stress responsive A/B Barrel Domain protein</fullName>
    </submittedName>
</protein>
<comment type="caution">
    <text evidence="2">The sequence shown here is derived from an EMBL/GenBank/DDBJ whole genome shotgun (WGS) entry which is preliminary data.</text>
</comment>
<dbReference type="SMART" id="SM00886">
    <property type="entry name" value="Dabb"/>
    <property type="match status" value="1"/>
</dbReference>
<organism evidence="2 3">
    <name type="scientific">Thalassoglobus neptunius</name>
    <dbReference type="NCBI Taxonomy" id="1938619"/>
    <lineage>
        <taxon>Bacteria</taxon>
        <taxon>Pseudomonadati</taxon>
        <taxon>Planctomycetota</taxon>
        <taxon>Planctomycetia</taxon>
        <taxon>Planctomycetales</taxon>
        <taxon>Planctomycetaceae</taxon>
        <taxon>Thalassoglobus</taxon>
    </lineage>
</organism>